<dbReference type="InterPro" id="IPR050582">
    <property type="entry name" value="HAD-like_SerB"/>
</dbReference>
<evidence type="ECO:0000256" key="10">
    <source>
        <dbReference type="ARBA" id="ARBA00023299"/>
    </source>
</evidence>
<dbReference type="NCBIfam" id="TIGR01488">
    <property type="entry name" value="HAD-SF-IB"/>
    <property type="match status" value="1"/>
</dbReference>
<dbReference type="Gene3D" id="3.40.50.1000">
    <property type="entry name" value="HAD superfamily/HAD-like"/>
    <property type="match status" value="1"/>
</dbReference>
<evidence type="ECO:0000256" key="3">
    <source>
        <dbReference type="ARBA" id="ARBA00009184"/>
    </source>
</evidence>
<dbReference type="NCBIfam" id="TIGR00338">
    <property type="entry name" value="serB"/>
    <property type="match status" value="1"/>
</dbReference>
<evidence type="ECO:0000256" key="4">
    <source>
        <dbReference type="ARBA" id="ARBA00012640"/>
    </source>
</evidence>
<dbReference type="InterPro" id="IPR023214">
    <property type="entry name" value="HAD_sf"/>
</dbReference>
<evidence type="ECO:0000256" key="8">
    <source>
        <dbReference type="ARBA" id="ARBA00022801"/>
    </source>
</evidence>
<dbReference type="SUPFAM" id="SSF56784">
    <property type="entry name" value="HAD-like"/>
    <property type="match status" value="1"/>
</dbReference>
<dbReference type="EC" id="3.1.3.3" evidence="4"/>
<keyword evidence="10" id="KW-0718">Serine biosynthesis</keyword>
<sequence length="254" mass="29021">MCSDVFFHFVRRLRFISGFRCDKGFTEEMKETKKIWREADAVMFDVDSTVVREEGIDRLADFCGKGAEISKMTRDAMNKGLEFRESLRRRLELIDPTLEQLEDFIRLHPTTLTPGIEDLIRLLHGRDVQVYLVSGGFDRIIEPTRFKLNIPEENLFANRLLFDENGLYAGFDTTRLTSKNSGKAEVAGLLKRKFRYKNLVMVGDGSIDADACPPADAFIGFGGNAIRENVKAKAKWYVTSFKELINESTDQLID</sequence>
<dbReference type="Gene3D" id="1.10.150.210">
    <property type="entry name" value="Phosphoserine phosphatase, domain 2"/>
    <property type="match status" value="1"/>
</dbReference>
<evidence type="ECO:0000313" key="13">
    <source>
        <dbReference type="Proteomes" id="UP001359485"/>
    </source>
</evidence>
<dbReference type="InterPro" id="IPR036412">
    <property type="entry name" value="HAD-like_sf"/>
</dbReference>
<evidence type="ECO:0000256" key="11">
    <source>
        <dbReference type="ARBA" id="ARBA00031693"/>
    </source>
</evidence>
<evidence type="ECO:0000256" key="7">
    <source>
        <dbReference type="ARBA" id="ARBA00022723"/>
    </source>
</evidence>
<dbReference type="InterPro" id="IPR004469">
    <property type="entry name" value="PSP"/>
</dbReference>
<keyword evidence="8" id="KW-0378">Hydrolase</keyword>
<keyword evidence="9" id="KW-0460">Magnesium</keyword>
<comment type="similarity">
    <text evidence="3">Belongs to the HAD-like hydrolase superfamily. SerB family.</text>
</comment>
<evidence type="ECO:0000256" key="1">
    <source>
        <dbReference type="ARBA" id="ARBA00001946"/>
    </source>
</evidence>
<evidence type="ECO:0000256" key="2">
    <source>
        <dbReference type="ARBA" id="ARBA00005135"/>
    </source>
</evidence>
<evidence type="ECO:0000313" key="12">
    <source>
        <dbReference type="EMBL" id="KAK6637382.1"/>
    </source>
</evidence>
<keyword evidence="7" id="KW-0479">Metal-binding</keyword>
<gene>
    <name evidence="12" type="ORF">RUM44_007798</name>
</gene>
<dbReference type="EMBL" id="JAWJWF010000002">
    <property type="protein sequence ID" value="KAK6637382.1"/>
    <property type="molecule type" value="Genomic_DNA"/>
</dbReference>
<name>A0ABR1BAM8_POLSC</name>
<organism evidence="12 13">
    <name type="scientific">Polyplax serrata</name>
    <name type="common">Common mouse louse</name>
    <dbReference type="NCBI Taxonomy" id="468196"/>
    <lineage>
        <taxon>Eukaryota</taxon>
        <taxon>Metazoa</taxon>
        <taxon>Ecdysozoa</taxon>
        <taxon>Arthropoda</taxon>
        <taxon>Hexapoda</taxon>
        <taxon>Insecta</taxon>
        <taxon>Pterygota</taxon>
        <taxon>Neoptera</taxon>
        <taxon>Paraneoptera</taxon>
        <taxon>Psocodea</taxon>
        <taxon>Troctomorpha</taxon>
        <taxon>Phthiraptera</taxon>
        <taxon>Anoplura</taxon>
        <taxon>Polyplacidae</taxon>
        <taxon>Polyplax</taxon>
    </lineage>
</organism>
<evidence type="ECO:0000256" key="9">
    <source>
        <dbReference type="ARBA" id="ARBA00022842"/>
    </source>
</evidence>
<comment type="caution">
    <text evidence="12">The sequence shown here is derived from an EMBL/GenBank/DDBJ whole genome shotgun (WGS) entry which is preliminary data.</text>
</comment>
<keyword evidence="6" id="KW-0028">Amino-acid biosynthesis</keyword>
<reference evidence="12 13" key="1">
    <citation type="submission" date="2023-09" db="EMBL/GenBank/DDBJ databases">
        <title>Genomes of two closely related lineages of the louse Polyplax serrata with different host specificities.</title>
        <authorList>
            <person name="Martinu J."/>
            <person name="Tarabai H."/>
            <person name="Stefka J."/>
            <person name="Hypsa V."/>
        </authorList>
    </citation>
    <scope>NUCLEOTIDE SEQUENCE [LARGE SCALE GENOMIC DNA]</scope>
    <source>
        <strain evidence="12">98ZLc_SE</strain>
    </source>
</reference>
<dbReference type="PANTHER" id="PTHR43344:SF2">
    <property type="entry name" value="PHOSPHOSERINE PHOSPHATASE"/>
    <property type="match status" value="1"/>
</dbReference>
<comment type="cofactor">
    <cofactor evidence="1">
        <name>Mg(2+)</name>
        <dbReference type="ChEBI" id="CHEBI:18420"/>
    </cofactor>
</comment>
<dbReference type="PANTHER" id="PTHR43344">
    <property type="entry name" value="PHOSPHOSERINE PHOSPHATASE"/>
    <property type="match status" value="1"/>
</dbReference>
<protein>
    <recommendedName>
        <fullName evidence="5">Phosphoserine phosphatase</fullName>
        <ecNumber evidence="4">3.1.3.3</ecNumber>
    </recommendedName>
    <alternativeName>
        <fullName evidence="11">O-phosphoserine phosphohydrolase</fullName>
    </alternativeName>
</protein>
<evidence type="ECO:0000256" key="6">
    <source>
        <dbReference type="ARBA" id="ARBA00022605"/>
    </source>
</evidence>
<accession>A0ABR1BAM8</accession>
<keyword evidence="13" id="KW-1185">Reference proteome</keyword>
<dbReference type="Proteomes" id="UP001359485">
    <property type="component" value="Unassembled WGS sequence"/>
</dbReference>
<dbReference type="Pfam" id="PF00702">
    <property type="entry name" value="Hydrolase"/>
    <property type="match status" value="1"/>
</dbReference>
<dbReference type="CDD" id="cd04309">
    <property type="entry name" value="HAD_PSP_eu"/>
    <property type="match status" value="1"/>
</dbReference>
<proteinExistence type="inferred from homology"/>
<evidence type="ECO:0000256" key="5">
    <source>
        <dbReference type="ARBA" id="ARBA00015196"/>
    </source>
</evidence>
<comment type="pathway">
    <text evidence="2">Amino-acid biosynthesis; L-serine biosynthesis; L-serine from 3-phospho-D-glycerate: step 3/3.</text>
</comment>